<feature type="region of interest" description="Disordered" evidence="1">
    <location>
        <begin position="1"/>
        <end position="25"/>
    </location>
</feature>
<comment type="caution">
    <text evidence="3">The sequence shown here is derived from an EMBL/GenBank/DDBJ whole genome shotgun (WGS) entry which is preliminary data.</text>
</comment>
<keyword evidence="2" id="KW-0472">Membrane</keyword>
<reference evidence="3 4" key="1">
    <citation type="submission" date="2021-01" db="EMBL/GenBank/DDBJ databases">
        <title>Whole genome shotgun sequence of Verrucosispora andamanensis NBRC 109075.</title>
        <authorList>
            <person name="Komaki H."/>
            <person name="Tamura T."/>
        </authorList>
    </citation>
    <scope>NUCLEOTIDE SEQUENCE [LARGE SCALE GENOMIC DNA]</scope>
    <source>
        <strain evidence="3 4">NBRC 109075</strain>
    </source>
</reference>
<name>A0ABQ4HSG9_9ACTN</name>
<feature type="transmembrane region" description="Helical" evidence="2">
    <location>
        <begin position="86"/>
        <end position="107"/>
    </location>
</feature>
<organism evidence="3 4">
    <name type="scientific">Micromonospora andamanensis</name>
    <dbReference type="NCBI Taxonomy" id="1287068"/>
    <lineage>
        <taxon>Bacteria</taxon>
        <taxon>Bacillati</taxon>
        <taxon>Actinomycetota</taxon>
        <taxon>Actinomycetes</taxon>
        <taxon>Micromonosporales</taxon>
        <taxon>Micromonosporaceae</taxon>
        <taxon>Micromonospora</taxon>
    </lineage>
</organism>
<keyword evidence="4" id="KW-1185">Reference proteome</keyword>
<feature type="transmembrane region" description="Helical" evidence="2">
    <location>
        <begin position="196"/>
        <end position="221"/>
    </location>
</feature>
<dbReference type="Proteomes" id="UP000647017">
    <property type="component" value="Unassembled WGS sequence"/>
</dbReference>
<feature type="transmembrane region" description="Helical" evidence="2">
    <location>
        <begin position="119"/>
        <end position="143"/>
    </location>
</feature>
<protein>
    <submittedName>
        <fullName evidence="3">Uncharacterized protein</fullName>
    </submittedName>
</protein>
<sequence length="382" mass="39244">MRSARTVRGMTATAEAPAAVPPPRPPRPGTVTVAFWLQLATVLILLGLIALLVIEAVQWDAAIDRAVRRVPDADPGEVRAERWSSLTMTAVLGVPALLLALWLGLTAPRVRAGSNTARTMVFVAGGLQLLLCAVQGCIGAFMIPFGLAVAVSDAPYVDEPYVDETYPEDVPPPGDDFWQESDFAEALYGQPSPFDLLFPLAGLGVLLVFLLTAAVVLLLALPPAHRWFVPRAEPPAGWPPAGGDIPNAHLVGYPVPMGYPAYPAPLGYPMTPGYPVPPGYPPQPGFPPGYPPPAGYPVPPGYGVPGAGYAVPGYPVPGAVGGPDPAGYLPYQAASPTVPETPQAPAAPSGTDGPTASGGDTAAFGGGEPGAAAPGGPDQVDR</sequence>
<feature type="transmembrane region" description="Helical" evidence="2">
    <location>
        <begin position="33"/>
        <end position="54"/>
    </location>
</feature>
<evidence type="ECO:0000256" key="2">
    <source>
        <dbReference type="SAM" id="Phobius"/>
    </source>
</evidence>
<evidence type="ECO:0000313" key="4">
    <source>
        <dbReference type="Proteomes" id="UP000647017"/>
    </source>
</evidence>
<evidence type="ECO:0000256" key="1">
    <source>
        <dbReference type="SAM" id="MobiDB-lite"/>
    </source>
</evidence>
<gene>
    <name evidence="3" type="ORF">Van01_17980</name>
</gene>
<accession>A0ABQ4HSG9</accession>
<feature type="region of interest" description="Disordered" evidence="1">
    <location>
        <begin position="330"/>
        <end position="382"/>
    </location>
</feature>
<evidence type="ECO:0000313" key="3">
    <source>
        <dbReference type="EMBL" id="GIJ08584.1"/>
    </source>
</evidence>
<keyword evidence="2" id="KW-0812">Transmembrane</keyword>
<keyword evidence="2" id="KW-1133">Transmembrane helix</keyword>
<feature type="compositionally biased region" description="Low complexity" evidence="1">
    <location>
        <begin position="370"/>
        <end position="382"/>
    </location>
</feature>
<dbReference type="EMBL" id="BOOZ01000007">
    <property type="protein sequence ID" value="GIJ08584.1"/>
    <property type="molecule type" value="Genomic_DNA"/>
</dbReference>
<proteinExistence type="predicted"/>